<proteinExistence type="predicted"/>
<accession>A0ABS3JBA7</accession>
<sequence length="131" mass="14301">MSLVYGTQDGGAVSDTPNNELAKARAFDLPISTDACLPGNEHALSEAELLADALLSYQTKLIGQVKDMVSGSFENRSTYSLDNLTKYLTEGEFVADMEHIKRLSDHLSLINGHCSATLRLIYGENPRGPKR</sequence>
<dbReference type="EMBL" id="JAFMYW010000001">
    <property type="protein sequence ID" value="MBO0947275.1"/>
    <property type="molecule type" value="Genomic_DNA"/>
</dbReference>
<comment type="caution">
    <text evidence="1">The sequence shown here is derived from an EMBL/GenBank/DDBJ whole genome shotgun (WGS) entry which is preliminary data.</text>
</comment>
<evidence type="ECO:0000313" key="2">
    <source>
        <dbReference type="Proteomes" id="UP000664628"/>
    </source>
</evidence>
<reference evidence="1 2" key="1">
    <citation type="submission" date="2021-03" db="EMBL/GenBank/DDBJ databases">
        <title>Fibrella sp. HMF5405 genome sequencing and assembly.</title>
        <authorList>
            <person name="Kang H."/>
            <person name="Kim H."/>
            <person name="Bae S."/>
            <person name="Joh K."/>
        </authorList>
    </citation>
    <scope>NUCLEOTIDE SEQUENCE [LARGE SCALE GENOMIC DNA]</scope>
    <source>
        <strain evidence="1 2">HMF5405</strain>
    </source>
</reference>
<gene>
    <name evidence="1" type="ORF">J2I46_01690</name>
</gene>
<dbReference type="Proteomes" id="UP000664628">
    <property type="component" value="Unassembled WGS sequence"/>
</dbReference>
<name>A0ABS3JBA7_9BACT</name>
<dbReference type="RefSeq" id="WP_207327191.1">
    <property type="nucleotide sequence ID" value="NZ_JAFMYW010000001.1"/>
</dbReference>
<evidence type="ECO:0000313" key="1">
    <source>
        <dbReference type="EMBL" id="MBO0947275.1"/>
    </source>
</evidence>
<protein>
    <submittedName>
        <fullName evidence="1">Uncharacterized protein</fullName>
    </submittedName>
</protein>
<keyword evidence="2" id="KW-1185">Reference proteome</keyword>
<organism evidence="1 2">
    <name type="scientific">Fibrella forsythiae</name>
    <dbReference type="NCBI Taxonomy" id="2817061"/>
    <lineage>
        <taxon>Bacteria</taxon>
        <taxon>Pseudomonadati</taxon>
        <taxon>Bacteroidota</taxon>
        <taxon>Cytophagia</taxon>
        <taxon>Cytophagales</taxon>
        <taxon>Spirosomataceae</taxon>
        <taxon>Fibrella</taxon>
    </lineage>
</organism>